<proteinExistence type="predicted"/>
<dbReference type="AlphaFoldDB" id="A0AAD9R545"/>
<dbReference type="Proteomes" id="UP001249851">
    <property type="component" value="Unassembled WGS sequence"/>
</dbReference>
<reference evidence="2" key="1">
    <citation type="journal article" date="2023" name="G3 (Bethesda)">
        <title>Whole genome assembly and annotation of the endangered Caribbean coral Acropora cervicornis.</title>
        <authorList>
            <person name="Selwyn J.D."/>
            <person name="Vollmer S.V."/>
        </authorList>
    </citation>
    <scope>NUCLEOTIDE SEQUENCE</scope>
    <source>
        <strain evidence="2">K2</strain>
    </source>
</reference>
<dbReference type="EMBL" id="JARQWQ010000003">
    <property type="protein sequence ID" value="KAK2573225.1"/>
    <property type="molecule type" value="Genomic_DNA"/>
</dbReference>
<protein>
    <submittedName>
        <fullName evidence="2">Uncharacterized protein</fullName>
    </submittedName>
</protein>
<feature type="region of interest" description="Disordered" evidence="1">
    <location>
        <begin position="29"/>
        <end position="78"/>
    </location>
</feature>
<feature type="compositionally biased region" description="Polar residues" evidence="1">
    <location>
        <begin position="66"/>
        <end position="78"/>
    </location>
</feature>
<gene>
    <name evidence="2" type="ORF">P5673_002279</name>
</gene>
<keyword evidence="3" id="KW-1185">Reference proteome</keyword>
<evidence type="ECO:0000256" key="1">
    <source>
        <dbReference type="SAM" id="MobiDB-lite"/>
    </source>
</evidence>
<organism evidence="2 3">
    <name type="scientific">Acropora cervicornis</name>
    <name type="common">Staghorn coral</name>
    <dbReference type="NCBI Taxonomy" id="6130"/>
    <lineage>
        <taxon>Eukaryota</taxon>
        <taxon>Metazoa</taxon>
        <taxon>Cnidaria</taxon>
        <taxon>Anthozoa</taxon>
        <taxon>Hexacorallia</taxon>
        <taxon>Scleractinia</taxon>
        <taxon>Astrocoeniina</taxon>
        <taxon>Acroporidae</taxon>
        <taxon>Acropora</taxon>
    </lineage>
</organism>
<comment type="caution">
    <text evidence="2">The sequence shown here is derived from an EMBL/GenBank/DDBJ whole genome shotgun (WGS) entry which is preliminary data.</text>
</comment>
<name>A0AAD9R545_ACRCE</name>
<evidence type="ECO:0000313" key="2">
    <source>
        <dbReference type="EMBL" id="KAK2573225.1"/>
    </source>
</evidence>
<sequence>MCCLSAQIPTSRHELSFVYNSDIEDMEISNQKGSSETKAQRKVNEKLVGATPDKVTSSTKEYDSPHSGSYSYSIQPKS</sequence>
<evidence type="ECO:0000313" key="3">
    <source>
        <dbReference type="Proteomes" id="UP001249851"/>
    </source>
</evidence>
<reference evidence="2" key="2">
    <citation type="journal article" date="2023" name="Science">
        <title>Genomic signatures of disease resistance in endangered staghorn corals.</title>
        <authorList>
            <person name="Vollmer S.V."/>
            <person name="Selwyn J.D."/>
            <person name="Despard B.A."/>
            <person name="Roesel C.L."/>
        </authorList>
    </citation>
    <scope>NUCLEOTIDE SEQUENCE</scope>
    <source>
        <strain evidence="2">K2</strain>
    </source>
</reference>
<accession>A0AAD9R545</accession>